<evidence type="ECO:0000313" key="2">
    <source>
        <dbReference type="EMBL" id="GFS14526.1"/>
    </source>
</evidence>
<feature type="region of interest" description="Disordered" evidence="1">
    <location>
        <begin position="20"/>
        <end position="51"/>
    </location>
</feature>
<comment type="caution">
    <text evidence="2">The sequence shown here is derived from an EMBL/GenBank/DDBJ whole genome shotgun (WGS) entry which is preliminary data.</text>
</comment>
<accession>A0AAV4J1C1</accession>
<dbReference type="Proteomes" id="UP000762676">
    <property type="component" value="Unassembled WGS sequence"/>
</dbReference>
<organism evidence="2 3">
    <name type="scientific">Elysia marginata</name>
    <dbReference type="NCBI Taxonomy" id="1093978"/>
    <lineage>
        <taxon>Eukaryota</taxon>
        <taxon>Metazoa</taxon>
        <taxon>Spiralia</taxon>
        <taxon>Lophotrochozoa</taxon>
        <taxon>Mollusca</taxon>
        <taxon>Gastropoda</taxon>
        <taxon>Heterobranchia</taxon>
        <taxon>Euthyneura</taxon>
        <taxon>Panpulmonata</taxon>
        <taxon>Sacoglossa</taxon>
        <taxon>Placobranchoidea</taxon>
        <taxon>Plakobranchidae</taxon>
        <taxon>Elysia</taxon>
    </lineage>
</organism>
<feature type="compositionally biased region" description="Acidic residues" evidence="1">
    <location>
        <begin position="25"/>
        <end position="47"/>
    </location>
</feature>
<proteinExistence type="predicted"/>
<name>A0AAV4J1C1_9GAST</name>
<dbReference type="AlphaFoldDB" id="A0AAV4J1C1"/>
<dbReference type="EMBL" id="BMAT01009836">
    <property type="protein sequence ID" value="GFS14526.1"/>
    <property type="molecule type" value="Genomic_DNA"/>
</dbReference>
<protein>
    <submittedName>
        <fullName evidence="2">Uncharacterized protein</fullName>
    </submittedName>
</protein>
<evidence type="ECO:0000256" key="1">
    <source>
        <dbReference type="SAM" id="MobiDB-lite"/>
    </source>
</evidence>
<reference evidence="2 3" key="1">
    <citation type="journal article" date="2021" name="Elife">
        <title>Chloroplast acquisition without the gene transfer in kleptoplastic sea slugs, Plakobranchus ocellatus.</title>
        <authorList>
            <person name="Maeda T."/>
            <person name="Takahashi S."/>
            <person name="Yoshida T."/>
            <person name="Shimamura S."/>
            <person name="Takaki Y."/>
            <person name="Nagai Y."/>
            <person name="Toyoda A."/>
            <person name="Suzuki Y."/>
            <person name="Arimoto A."/>
            <person name="Ishii H."/>
            <person name="Satoh N."/>
            <person name="Nishiyama T."/>
            <person name="Hasebe M."/>
            <person name="Maruyama T."/>
            <person name="Minagawa J."/>
            <person name="Obokata J."/>
            <person name="Shigenobu S."/>
        </authorList>
    </citation>
    <scope>NUCLEOTIDE SEQUENCE [LARGE SCALE GENOMIC DNA]</scope>
</reference>
<sequence>MLLSRQYDYDNHYDDMMVINNDCDGHDDDGDNGEDDDDNDDDDDGDDVGGVSLIVMTPAPQHNRQDGLHQMDRKGQTTLFRLRTGHNRLKAHLYKTYRIGHPDFCSCGEAAETVELVLQDYQNYRMLRQAVWSSPTDLQTKIWDTIEELEKTNSFIHQT</sequence>
<gene>
    <name evidence="2" type="ORF">ElyMa_004909500</name>
</gene>
<evidence type="ECO:0000313" key="3">
    <source>
        <dbReference type="Proteomes" id="UP000762676"/>
    </source>
</evidence>
<keyword evidence="3" id="KW-1185">Reference proteome</keyword>